<dbReference type="PANTHER" id="PTHR34220">
    <property type="entry name" value="SENSOR HISTIDINE KINASE YPDA"/>
    <property type="match status" value="1"/>
</dbReference>
<dbReference type="InterPro" id="IPR010559">
    <property type="entry name" value="Sig_transdc_His_kin_internal"/>
</dbReference>
<dbReference type="RefSeq" id="WP_199603148.1">
    <property type="nucleotide sequence ID" value="NZ_JAEHJZ010000054.1"/>
</dbReference>
<reference evidence="3 4" key="1">
    <citation type="submission" date="2020-09" db="EMBL/GenBank/DDBJ databases">
        <title>Draft genome of Gelidibacter salicanalis PAMC21136.</title>
        <authorList>
            <person name="Park H."/>
        </authorList>
    </citation>
    <scope>NUCLEOTIDE SEQUENCE [LARGE SCALE GENOMIC DNA]</scope>
    <source>
        <strain evidence="3 4">PAMC21136</strain>
    </source>
</reference>
<name>A0A934KSK2_9FLAO</name>
<dbReference type="GO" id="GO:0016020">
    <property type="term" value="C:membrane"/>
    <property type="evidence" value="ECO:0007669"/>
    <property type="project" value="InterPro"/>
</dbReference>
<organism evidence="3 4">
    <name type="scientific">Gelidibacter salicanalis</name>
    <dbReference type="NCBI Taxonomy" id="291193"/>
    <lineage>
        <taxon>Bacteria</taxon>
        <taxon>Pseudomonadati</taxon>
        <taxon>Bacteroidota</taxon>
        <taxon>Flavobacteriia</taxon>
        <taxon>Flavobacteriales</taxon>
        <taxon>Flavobacteriaceae</taxon>
        <taxon>Gelidibacter</taxon>
    </lineage>
</organism>
<proteinExistence type="predicted"/>
<dbReference type="EMBL" id="JAEHJZ010000054">
    <property type="protein sequence ID" value="MBJ7882804.1"/>
    <property type="molecule type" value="Genomic_DNA"/>
</dbReference>
<accession>A0A934KSK2</accession>
<comment type="caution">
    <text evidence="3">The sequence shown here is derived from an EMBL/GenBank/DDBJ whole genome shotgun (WGS) entry which is preliminary data.</text>
</comment>
<dbReference type="InterPro" id="IPR011990">
    <property type="entry name" value="TPR-like_helical_dom_sf"/>
</dbReference>
<evidence type="ECO:0000313" key="3">
    <source>
        <dbReference type="EMBL" id="MBJ7882804.1"/>
    </source>
</evidence>
<dbReference type="Proteomes" id="UP000662373">
    <property type="component" value="Unassembled WGS sequence"/>
</dbReference>
<dbReference type="PANTHER" id="PTHR34220:SF7">
    <property type="entry name" value="SENSOR HISTIDINE KINASE YPDA"/>
    <property type="match status" value="1"/>
</dbReference>
<dbReference type="Gene3D" id="1.25.40.10">
    <property type="entry name" value="Tetratricopeptide repeat domain"/>
    <property type="match status" value="1"/>
</dbReference>
<protein>
    <submittedName>
        <fullName evidence="3">Histidine kinase</fullName>
    </submittedName>
</protein>
<sequence length="316" mass="36925">MCYVIILIPNYLGKNYLNLVDNQLPKEKRYEKANSHFKEALQLAVHVGSLEDQNVALENLAMTYFQIGNYKEAFEAKNRSIVLQDSIRSSEIREEITRLEMQYEFDKKAALTKAEHEKEQLQVEAELQRQRFIKNGSILGGGTLLLVTFAGVFLYKRRRDAITERQKSQFDTVVAETELKALRAQMNPHFIFNSLNSIGDYYARNDKDSANKYLSEFAKLMRLTLENSEKKEIPLIEDVNLLKLYLEVESKRMVDKFSYEIKLDPALDPENVLVPPLILQPFIENSIWHGIAKKTGKRPYSDRNKKRWGFNYMQRR</sequence>
<dbReference type="AlphaFoldDB" id="A0A934KSK2"/>
<keyword evidence="3" id="KW-0418">Kinase</keyword>
<keyword evidence="1" id="KW-0472">Membrane</keyword>
<gene>
    <name evidence="3" type="ORF">JEM65_19390</name>
</gene>
<keyword evidence="1" id="KW-1133">Transmembrane helix</keyword>
<dbReference type="SUPFAM" id="SSF48452">
    <property type="entry name" value="TPR-like"/>
    <property type="match status" value="1"/>
</dbReference>
<evidence type="ECO:0000256" key="1">
    <source>
        <dbReference type="SAM" id="Phobius"/>
    </source>
</evidence>
<feature type="transmembrane region" description="Helical" evidence="1">
    <location>
        <begin position="136"/>
        <end position="155"/>
    </location>
</feature>
<keyword evidence="1" id="KW-0812">Transmembrane</keyword>
<dbReference type="Pfam" id="PF06580">
    <property type="entry name" value="His_kinase"/>
    <property type="match status" value="1"/>
</dbReference>
<evidence type="ECO:0000313" key="4">
    <source>
        <dbReference type="Proteomes" id="UP000662373"/>
    </source>
</evidence>
<keyword evidence="3" id="KW-0808">Transferase</keyword>
<keyword evidence="4" id="KW-1185">Reference proteome</keyword>
<feature type="domain" description="Signal transduction histidine kinase internal region" evidence="2">
    <location>
        <begin position="177"/>
        <end position="257"/>
    </location>
</feature>
<evidence type="ECO:0000259" key="2">
    <source>
        <dbReference type="Pfam" id="PF06580"/>
    </source>
</evidence>
<dbReference type="GO" id="GO:0000155">
    <property type="term" value="F:phosphorelay sensor kinase activity"/>
    <property type="evidence" value="ECO:0007669"/>
    <property type="project" value="InterPro"/>
</dbReference>
<dbReference type="InterPro" id="IPR050640">
    <property type="entry name" value="Bact_2-comp_sensor_kinase"/>
</dbReference>